<proteinExistence type="predicted"/>
<reference evidence="2" key="1">
    <citation type="journal article" date="2023" name="Mol. Biol. Evol.">
        <title>Third-Generation Sequencing Reveals the Adaptive Role of the Epigenome in Three Deep-Sea Polychaetes.</title>
        <authorList>
            <person name="Perez M."/>
            <person name="Aroh O."/>
            <person name="Sun Y."/>
            <person name="Lan Y."/>
            <person name="Juniper S.K."/>
            <person name="Young C.R."/>
            <person name="Angers B."/>
            <person name="Qian P.Y."/>
        </authorList>
    </citation>
    <scope>NUCLEOTIDE SEQUENCE</scope>
    <source>
        <strain evidence="2">R07B-5</strain>
    </source>
</reference>
<protein>
    <submittedName>
        <fullName evidence="2">Uncharacterized protein</fullName>
    </submittedName>
</protein>
<feature type="coiled-coil region" evidence="1">
    <location>
        <begin position="208"/>
        <end position="274"/>
    </location>
</feature>
<dbReference type="PANTHER" id="PTHR28574:SF1">
    <property type="entry name" value="RIKEN CDNA 6820408C15 GENE"/>
    <property type="match status" value="1"/>
</dbReference>
<gene>
    <name evidence="2" type="ORF">NP493_589g01002</name>
</gene>
<sequence>MSAKGRHSTTASSTGQLEGDELFKEIGGELNSSNFDYSQWQRTANHTKHPGSASKHLRARSAQRFSAKKATLPALQSDIVVGQQSSGFVLTPEKKCHRHTKVAAMTALVDTDKKLIERIRILELKLHAKHQSLEEHCKRQRQLIDDNMQLREVITQDENESHTQVKKLLRKYEKFRGGIAVLNDQFQKDLLNTKFNVQEAKTKSDNELDVLQCEVDKVDAELRGKQSELQTLLNYKDKEYPVKFLQRTELQKDIARLQIQHEEDEQELQRVVDAEIEMFHKEHSHVLNNVSEQQKQSVMSMMHPSLKDMAHQNKIMAREIELQKQARTDLEKSIRELKTDVDLLKKDPKTNVREHMFPELFKKREK</sequence>
<keyword evidence="3" id="KW-1185">Reference proteome</keyword>
<dbReference type="Proteomes" id="UP001209878">
    <property type="component" value="Unassembled WGS sequence"/>
</dbReference>
<dbReference type="PANTHER" id="PTHR28574">
    <property type="entry name" value="RIKEN CDNA 6820408C15"/>
    <property type="match status" value="1"/>
</dbReference>
<dbReference type="EMBL" id="JAODUO010000588">
    <property type="protein sequence ID" value="KAK2177614.1"/>
    <property type="molecule type" value="Genomic_DNA"/>
</dbReference>
<accession>A0AAD9KUI3</accession>
<feature type="coiled-coil region" evidence="1">
    <location>
        <begin position="320"/>
        <end position="347"/>
    </location>
</feature>
<evidence type="ECO:0000313" key="2">
    <source>
        <dbReference type="EMBL" id="KAK2177614.1"/>
    </source>
</evidence>
<evidence type="ECO:0000256" key="1">
    <source>
        <dbReference type="SAM" id="Coils"/>
    </source>
</evidence>
<keyword evidence="1" id="KW-0175">Coiled coil</keyword>
<comment type="caution">
    <text evidence="2">The sequence shown here is derived from an EMBL/GenBank/DDBJ whole genome shotgun (WGS) entry which is preliminary data.</text>
</comment>
<dbReference type="InterPro" id="IPR029236">
    <property type="entry name" value="DUF4618"/>
</dbReference>
<name>A0AAD9KUI3_RIDPI</name>
<dbReference type="AlphaFoldDB" id="A0AAD9KUI3"/>
<organism evidence="2 3">
    <name type="scientific">Ridgeia piscesae</name>
    <name type="common">Tubeworm</name>
    <dbReference type="NCBI Taxonomy" id="27915"/>
    <lineage>
        <taxon>Eukaryota</taxon>
        <taxon>Metazoa</taxon>
        <taxon>Spiralia</taxon>
        <taxon>Lophotrochozoa</taxon>
        <taxon>Annelida</taxon>
        <taxon>Polychaeta</taxon>
        <taxon>Sedentaria</taxon>
        <taxon>Canalipalpata</taxon>
        <taxon>Sabellida</taxon>
        <taxon>Siboglinidae</taxon>
        <taxon>Ridgeia</taxon>
    </lineage>
</organism>
<evidence type="ECO:0000313" key="3">
    <source>
        <dbReference type="Proteomes" id="UP001209878"/>
    </source>
</evidence>
<dbReference type="Pfam" id="PF15397">
    <property type="entry name" value="DUF4618"/>
    <property type="match status" value="1"/>
</dbReference>